<proteinExistence type="predicted"/>
<gene>
    <name evidence="6" type="ORF">SLS56_005879</name>
</gene>
<comment type="caution">
    <text evidence="6">The sequence shown here is derived from an EMBL/GenBank/DDBJ whole genome shotgun (WGS) entry which is preliminary data.</text>
</comment>
<evidence type="ECO:0000256" key="4">
    <source>
        <dbReference type="SAM" id="MobiDB-lite"/>
    </source>
</evidence>
<reference evidence="6 7" key="1">
    <citation type="submission" date="2024-02" db="EMBL/GenBank/DDBJ databases">
        <title>De novo assembly and annotation of 12 fungi associated with fruit tree decline syndrome in Ontario, Canada.</title>
        <authorList>
            <person name="Sulman M."/>
            <person name="Ellouze W."/>
            <person name="Ilyukhin E."/>
        </authorList>
    </citation>
    <scope>NUCLEOTIDE SEQUENCE [LARGE SCALE GENOMIC DNA]</scope>
    <source>
        <strain evidence="6 7">M1-105</strain>
    </source>
</reference>
<dbReference type="InterPro" id="IPR036770">
    <property type="entry name" value="Ankyrin_rpt-contain_sf"/>
</dbReference>
<evidence type="ECO:0000256" key="3">
    <source>
        <dbReference type="PROSITE-ProRule" id="PRU00023"/>
    </source>
</evidence>
<dbReference type="InterPro" id="IPR002110">
    <property type="entry name" value="Ankyrin_rpt"/>
</dbReference>
<evidence type="ECO:0000256" key="2">
    <source>
        <dbReference type="ARBA" id="ARBA00023043"/>
    </source>
</evidence>
<dbReference type="InterPro" id="IPR043136">
    <property type="entry name" value="B30.2/SPRY_sf"/>
</dbReference>
<dbReference type="PRINTS" id="PR01415">
    <property type="entry name" value="ANKYRIN"/>
</dbReference>
<dbReference type="Gene3D" id="3.40.50.300">
    <property type="entry name" value="P-loop containing nucleotide triphosphate hydrolases"/>
    <property type="match status" value="1"/>
</dbReference>
<sequence>MPRILLHCKIIYFATAKDIFLEEFKSGDRLSKKCGLSLQRMIADVKTFPEKPAGNEIFIVSQKVSQIIQETTEQIGGILYVCQVYAQRYLGEHVEDQFRGTSQSIRNLIPELLALFLKFFYLASKHLDKNAFERILRSSFKSECKELKDIAHEARMKVQKLYDIAQIDFEDTVLDILRQLGKNPQDVRRLEKFVKNAAKSIGDQLVSIQSGIEKIQTRQDVEEIKSSFSGNLEWFQKGHILDLTHPVNQYLENISKDRYHEKSCEWIWTESEFKDWAKQDHGVLCISGKGGVGKSVLVSTIISGFTNNLSQAKLKSEKKPLLLTFFCRYGEANTTDSSKILLHLCAQLFHKADDKANGDGSEQLVLKKECNEAVEAAKAKLKEPEKMRPDSMATLALKSLFSNLQKVFGRPVVITIDALNECSDEQRFLTTLESLQVHVLVSSRSLLRTKCIVVDEEKATKHISLYVSDTLTRLELLWETEELEDAVEDIIKYAKGTFKYASSVMEILRRPESAFLTYEAFKHDLPVEGCDLYVRQVKELSEPHRRILITALRWLVCAGETVDIVLVADELSKTFTMDARKHTSDNKETPRALQIYSKSFLDIGRDMLKVTGTTLQLEHGSVRDFVLSGKDAYFAQAGGAEGHLRMAQHLIRTLNSPAFQKRYLSDEAIKRRKTKSSAGKTEPLRYELVHWPKHVRCADVELKQMERHDLVPEWVTLLDEIKRFMDPENKVFACWLKLKSTAEEDRTKDTALHTASRYGIPSLIESLLNDKDLGIKNQNDDTPLHLVCRGEGNFLGMDHLLSPSVVNKTNKNGETPIFIACKNARDNLGPIEKLLEHGADPTIPDKSKATCLHSAAASRNIKLCRLLLADGVKNKSKVDADAGDSMGETPLHLACKLTEGSLGVIRLLLQHGANVNAQDAESQAPLYEACTAGCGEAVELLLGQKADVNDDDVNGQTALHAAIHAGSLPIVKQLLDHNNNQLVYNLREKLKDDKKASRRLDAYRTLVEKEAKEVNAVNLLAKNLNKQEALTYAAFRKEFEIMEYLLSVHQDRGSNLDFLLETDRDHMTPLQYCIKHGACSSVQQLLDLRKSVTGQNSDTQGKNAQIELVKKMCEVPSTAGGNQALHTAARQGNLQIVKLLLDSGASVNARTNVSYVYGRTPIDVAFVGWQRCVDIKNKQSLMFEDIIVELSHHVQHQISGWALKLNCASERGSTKVFQLFEKWHSKKDEYGWTPTMVAAQSKFNVAQDHNSTQPTNSGTQPPTRWSSKDKDARLKVSEDGLLVSFTARDVSKLTQMSIRADNPVQPEQKKFYFEVSLEKSKSNKPYVDLQLFIQIKAHANGIL</sequence>
<feature type="repeat" description="ANK" evidence="3">
    <location>
        <begin position="812"/>
        <end position="846"/>
    </location>
</feature>
<feature type="repeat" description="ANK" evidence="3">
    <location>
        <begin position="886"/>
        <end position="920"/>
    </location>
</feature>
<feature type="region of interest" description="Disordered" evidence="4">
    <location>
        <begin position="1247"/>
        <end position="1269"/>
    </location>
</feature>
<dbReference type="SMART" id="SM00248">
    <property type="entry name" value="ANK"/>
    <property type="match status" value="10"/>
</dbReference>
<dbReference type="Gene3D" id="2.60.120.920">
    <property type="match status" value="1"/>
</dbReference>
<dbReference type="InterPro" id="IPR056884">
    <property type="entry name" value="NPHP3-like_N"/>
</dbReference>
<accession>A0ABR3SSF2</accession>
<keyword evidence="1" id="KW-0677">Repeat</keyword>
<dbReference type="PANTHER" id="PTHR24178:SF41">
    <property type="entry name" value="ANKYRIN-2 ISOFORM X1"/>
    <property type="match status" value="1"/>
</dbReference>
<dbReference type="Pfam" id="PF24883">
    <property type="entry name" value="NPHP3_N"/>
    <property type="match status" value="1"/>
</dbReference>
<feature type="compositionally biased region" description="Polar residues" evidence="4">
    <location>
        <begin position="1247"/>
        <end position="1265"/>
    </location>
</feature>
<dbReference type="EMBL" id="JAJVDC020000062">
    <property type="protein sequence ID" value="KAL1628534.1"/>
    <property type="molecule type" value="Genomic_DNA"/>
</dbReference>
<feature type="domain" description="Nephrocystin 3-like N-terminal" evidence="5">
    <location>
        <begin position="263"/>
        <end position="444"/>
    </location>
</feature>
<dbReference type="PANTHER" id="PTHR24178">
    <property type="entry name" value="MOLTING PROTEIN MLT-4"/>
    <property type="match status" value="1"/>
</dbReference>
<dbReference type="Proteomes" id="UP001521116">
    <property type="component" value="Unassembled WGS sequence"/>
</dbReference>
<evidence type="ECO:0000313" key="7">
    <source>
        <dbReference type="Proteomes" id="UP001521116"/>
    </source>
</evidence>
<keyword evidence="2 3" id="KW-0040">ANK repeat</keyword>
<protein>
    <recommendedName>
        <fullName evidence="5">Nephrocystin 3-like N-terminal domain-containing protein</fullName>
    </recommendedName>
</protein>
<dbReference type="InterPro" id="IPR027417">
    <property type="entry name" value="P-loop_NTPase"/>
</dbReference>
<feature type="repeat" description="ANK" evidence="3">
    <location>
        <begin position="1120"/>
        <end position="1152"/>
    </location>
</feature>
<dbReference type="Pfam" id="PF00023">
    <property type="entry name" value="Ank"/>
    <property type="match status" value="1"/>
</dbReference>
<evidence type="ECO:0000313" key="6">
    <source>
        <dbReference type="EMBL" id="KAL1628534.1"/>
    </source>
</evidence>
<feature type="repeat" description="ANK" evidence="3">
    <location>
        <begin position="921"/>
        <end position="953"/>
    </location>
</feature>
<evidence type="ECO:0000256" key="1">
    <source>
        <dbReference type="ARBA" id="ARBA00022737"/>
    </source>
</evidence>
<feature type="repeat" description="ANK" evidence="3">
    <location>
        <begin position="954"/>
        <end position="986"/>
    </location>
</feature>
<evidence type="ECO:0000259" key="5">
    <source>
        <dbReference type="Pfam" id="PF24883"/>
    </source>
</evidence>
<organism evidence="6 7">
    <name type="scientific">Neofusicoccum ribis</name>
    <dbReference type="NCBI Taxonomy" id="45134"/>
    <lineage>
        <taxon>Eukaryota</taxon>
        <taxon>Fungi</taxon>
        <taxon>Dikarya</taxon>
        <taxon>Ascomycota</taxon>
        <taxon>Pezizomycotina</taxon>
        <taxon>Dothideomycetes</taxon>
        <taxon>Dothideomycetes incertae sedis</taxon>
        <taxon>Botryosphaeriales</taxon>
        <taxon>Botryosphaeriaceae</taxon>
        <taxon>Neofusicoccum</taxon>
    </lineage>
</organism>
<dbReference type="SUPFAM" id="SSF52540">
    <property type="entry name" value="P-loop containing nucleoside triphosphate hydrolases"/>
    <property type="match status" value="1"/>
</dbReference>
<keyword evidence="7" id="KW-1185">Reference proteome</keyword>
<dbReference type="PROSITE" id="PS50088">
    <property type="entry name" value="ANK_REPEAT"/>
    <property type="match status" value="5"/>
</dbReference>
<dbReference type="Gene3D" id="1.25.40.20">
    <property type="entry name" value="Ankyrin repeat-containing domain"/>
    <property type="match status" value="3"/>
</dbReference>
<dbReference type="PROSITE" id="PS50297">
    <property type="entry name" value="ANK_REP_REGION"/>
    <property type="match status" value="4"/>
</dbReference>
<dbReference type="Pfam" id="PF12796">
    <property type="entry name" value="Ank_2"/>
    <property type="match status" value="3"/>
</dbReference>
<dbReference type="SUPFAM" id="SSF48403">
    <property type="entry name" value="Ankyrin repeat"/>
    <property type="match status" value="2"/>
</dbReference>
<name>A0ABR3SSF2_9PEZI</name>